<accession>A0A9X6NCS3</accession>
<dbReference type="Proteomes" id="UP000192578">
    <property type="component" value="Unassembled WGS sequence"/>
</dbReference>
<protein>
    <recommendedName>
        <fullName evidence="3">NADH dehydrogenase [ubiquinone] 1 subunit C2</fullName>
    </recommendedName>
</protein>
<dbReference type="EMBL" id="MTYJ01000188">
    <property type="protein sequence ID" value="OWA50341.1"/>
    <property type="molecule type" value="Genomic_DNA"/>
</dbReference>
<dbReference type="GO" id="GO:0006120">
    <property type="term" value="P:mitochondrial electron transport, NADH to ubiquinone"/>
    <property type="evidence" value="ECO:0007669"/>
    <property type="project" value="InterPro"/>
</dbReference>
<reference evidence="2" key="1">
    <citation type="submission" date="2017-01" db="EMBL/GenBank/DDBJ databases">
        <title>Comparative genomics of anhydrobiosis in the tardigrade Hypsibius dujardini.</title>
        <authorList>
            <person name="Yoshida Y."/>
            <person name="Koutsovoulos G."/>
            <person name="Laetsch D."/>
            <person name="Stevens L."/>
            <person name="Kumar S."/>
            <person name="Horikawa D."/>
            <person name="Ishino K."/>
            <person name="Komine S."/>
            <person name="Tomita M."/>
            <person name="Blaxter M."/>
            <person name="Arakawa K."/>
        </authorList>
    </citation>
    <scope>NUCLEOTIDE SEQUENCE [LARGE SCALE GENOMIC DNA]</scope>
    <source>
        <strain evidence="2">Z151</strain>
    </source>
</reference>
<organism evidence="1 2">
    <name type="scientific">Hypsibius exemplaris</name>
    <name type="common">Freshwater tardigrade</name>
    <dbReference type="NCBI Taxonomy" id="2072580"/>
    <lineage>
        <taxon>Eukaryota</taxon>
        <taxon>Metazoa</taxon>
        <taxon>Ecdysozoa</taxon>
        <taxon>Tardigrada</taxon>
        <taxon>Eutardigrada</taxon>
        <taxon>Parachela</taxon>
        <taxon>Hypsibioidea</taxon>
        <taxon>Hypsibiidae</taxon>
        <taxon>Hypsibius</taxon>
    </lineage>
</organism>
<dbReference type="GO" id="GO:0005743">
    <property type="term" value="C:mitochondrial inner membrane"/>
    <property type="evidence" value="ECO:0007669"/>
    <property type="project" value="InterPro"/>
</dbReference>
<sequence length="147" mass="17386">MANDSREYRDGNNRRPYFMRTEQIRLPREQNFITNFFRQGRSQEQIPALGAAVAVGGFVMNNRIRGLPPLSRPYMVVLLGLTGYWAAGWVDYWQTQGFAHRDAQMHHYMSLHPEDFTEEPAPKLKYVLYPWQPIREHWDSLEDTVNR</sequence>
<proteinExistence type="predicted"/>
<evidence type="ECO:0008006" key="3">
    <source>
        <dbReference type="Google" id="ProtNLM"/>
    </source>
</evidence>
<dbReference type="Pfam" id="PF06374">
    <property type="entry name" value="NDUF_C2"/>
    <property type="match status" value="1"/>
</dbReference>
<evidence type="ECO:0000313" key="2">
    <source>
        <dbReference type="Proteomes" id="UP000192578"/>
    </source>
</evidence>
<comment type="caution">
    <text evidence="1">The sequence shown here is derived from an EMBL/GenBank/DDBJ whole genome shotgun (WGS) entry which is preliminary data.</text>
</comment>
<dbReference type="InterPro" id="IPR009423">
    <property type="entry name" value="NDUC2"/>
</dbReference>
<keyword evidence="2" id="KW-1185">Reference proteome</keyword>
<gene>
    <name evidence="1" type="ORF">BV898_14862</name>
</gene>
<evidence type="ECO:0000313" key="1">
    <source>
        <dbReference type="EMBL" id="OWA50341.1"/>
    </source>
</evidence>
<dbReference type="AlphaFoldDB" id="A0A9X6NCS3"/>
<dbReference type="OrthoDB" id="6329847at2759"/>
<name>A0A9X6NCS3_HYPEX</name>